<protein>
    <submittedName>
        <fullName evidence="2">Uncharacterized protein</fullName>
    </submittedName>
</protein>
<evidence type="ECO:0000313" key="3">
    <source>
        <dbReference type="EMBL" id="CAL1156764.1"/>
    </source>
</evidence>
<evidence type="ECO:0000313" key="4">
    <source>
        <dbReference type="Proteomes" id="UP001152797"/>
    </source>
</evidence>
<sequence>MSRRSASSPCTATSKKAKLEEQFPPSQTSESTGAQERNFEVEKCEVKEESFQDVPEVESSKTPSQYEVFQSSNSTKAQVEAIESNHWKNVLTEKQRAEFRTLPDSVRCEIGLKLKGSDRGKERFVQFFERYLQRDRQTHSESDYYFETKPAQMQMTGSSTGYKVNGFQTRICTSALYNRSFVGTVFTNKEGAENSACLIFFLDEEVSRIKEKLVPASKKVQLYVANKIFGSETKKRLVEHGFILKTVIEEAKQDLLRAEGCRSALWDGNA</sequence>
<dbReference type="EMBL" id="CAMXCT030003257">
    <property type="protein sequence ID" value="CAL4790701.1"/>
    <property type="molecule type" value="Genomic_DNA"/>
</dbReference>
<organism evidence="2">
    <name type="scientific">Cladocopium goreaui</name>
    <dbReference type="NCBI Taxonomy" id="2562237"/>
    <lineage>
        <taxon>Eukaryota</taxon>
        <taxon>Sar</taxon>
        <taxon>Alveolata</taxon>
        <taxon>Dinophyceae</taxon>
        <taxon>Suessiales</taxon>
        <taxon>Symbiodiniaceae</taxon>
        <taxon>Cladocopium</taxon>
    </lineage>
</organism>
<proteinExistence type="predicted"/>
<reference evidence="3" key="2">
    <citation type="submission" date="2024-04" db="EMBL/GenBank/DDBJ databases">
        <authorList>
            <person name="Chen Y."/>
            <person name="Shah S."/>
            <person name="Dougan E. K."/>
            <person name="Thang M."/>
            <person name="Chan C."/>
        </authorList>
    </citation>
    <scope>NUCLEOTIDE SEQUENCE [LARGE SCALE GENOMIC DNA]</scope>
</reference>
<evidence type="ECO:0000256" key="1">
    <source>
        <dbReference type="SAM" id="MobiDB-lite"/>
    </source>
</evidence>
<feature type="region of interest" description="Disordered" evidence="1">
    <location>
        <begin position="1"/>
        <end position="40"/>
    </location>
</feature>
<feature type="compositionally biased region" description="Polar residues" evidence="1">
    <location>
        <begin position="24"/>
        <end position="35"/>
    </location>
</feature>
<accession>A0A9P1D505</accession>
<dbReference type="OrthoDB" id="10673534at2759"/>
<dbReference type="EMBL" id="CAMXCT010003257">
    <property type="protein sequence ID" value="CAI4003389.1"/>
    <property type="molecule type" value="Genomic_DNA"/>
</dbReference>
<evidence type="ECO:0000313" key="2">
    <source>
        <dbReference type="EMBL" id="CAI4003389.1"/>
    </source>
</evidence>
<name>A0A9P1D505_9DINO</name>
<gene>
    <name evidence="2" type="ORF">C1SCF055_LOCUS29261</name>
</gene>
<feature type="compositionally biased region" description="Polar residues" evidence="1">
    <location>
        <begin position="1"/>
        <end position="14"/>
    </location>
</feature>
<keyword evidence="4" id="KW-1185">Reference proteome</keyword>
<dbReference type="EMBL" id="CAMXCT020003257">
    <property type="protein sequence ID" value="CAL1156764.1"/>
    <property type="molecule type" value="Genomic_DNA"/>
</dbReference>
<reference evidence="2" key="1">
    <citation type="submission" date="2022-10" db="EMBL/GenBank/DDBJ databases">
        <authorList>
            <person name="Chen Y."/>
            <person name="Dougan E. K."/>
            <person name="Chan C."/>
            <person name="Rhodes N."/>
            <person name="Thang M."/>
        </authorList>
    </citation>
    <scope>NUCLEOTIDE SEQUENCE</scope>
</reference>
<dbReference type="Proteomes" id="UP001152797">
    <property type="component" value="Unassembled WGS sequence"/>
</dbReference>
<dbReference type="AlphaFoldDB" id="A0A9P1D505"/>
<comment type="caution">
    <text evidence="2">The sequence shown here is derived from an EMBL/GenBank/DDBJ whole genome shotgun (WGS) entry which is preliminary data.</text>
</comment>